<evidence type="ECO:0000313" key="3">
    <source>
        <dbReference type="Proteomes" id="UP001176961"/>
    </source>
</evidence>
<dbReference type="AlphaFoldDB" id="A0AA36GJF8"/>
<keyword evidence="3" id="KW-1185">Reference proteome</keyword>
<dbReference type="Proteomes" id="UP001176961">
    <property type="component" value="Unassembled WGS sequence"/>
</dbReference>
<dbReference type="Pfam" id="PF10551">
    <property type="entry name" value="MULE"/>
    <property type="match status" value="1"/>
</dbReference>
<sequence length="769" mass="87012">MSSSSPKLSDCPKCAKFMLRKNLFSHLRVVHKLSDDEISELRVAVARQASASADIPVLYCPVCGEGCKDYMALAYHCNDMHTSDGANGEPQDYSIFALTFGNDDQFKVWLDAQCERTSTTFYKRTSCEGGKAYSLRCNRAGIYQKTTTARATSTKKDVVACSCFVNVYAKNDGTLSVKGCFGHAGHNVEPALLRLTSSQEQFVRSLLEEHSMDYVIHRLKRDFSAKENRLYFINRNDLWNITYKYGLRPGYYHKNDMNSLLLRSAEGNPNDGIRLLNISDDPSGKGFRMVIITPIQIEWLKRFSGRGIAVDDTHNVTRYCLKLATVTVADNKDRGLPAAFLLSGTMTASDVYVLFVEIAKLVPNFAPQQVVTDEAPCFYNAFRLAFPRSDAKLHYCRWHIHQTFKRATTRLVEARLRLKLNKDLRDLLLITDLNEFELKFGQIIAFLEVEGQTAMATYLRENYLGRTASWASFANRGAVLDTTMISERWHLRLKKDLLQRNANSRADFLVDLLIKAVEDIADTTEIRDRRRLANASYRVQETSKCHRWALEYYERKPEKVVKTGDCKWLVQGKNPEEAYEVIQAKCPCAESNVHCPLCDVCPYQWSCDCLDNRAGISCIHRHAAKLFGGSAAQRSSSSVEPSVTDDQAAFLFDASATRSSSSQVTDSQQRKQQRSQIRSSIESKFAVISTNVNVMVNTDSEQAMNFLQDIYQLVDQASSIKLQSATQEYPALAPSFSRVLNLASKRSRPEKNDVVLPAYTSHNYRLYRV</sequence>
<organism evidence="2 3">
    <name type="scientific">Cylicocyclus nassatus</name>
    <name type="common">Nematode worm</name>
    <dbReference type="NCBI Taxonomy" id="53992"/>
    <lineage>
        <taxon>Eukaryota</taxon>
        <taxon>Metazoa</taxon>
        <taxon>Ecdysozoa</taxon>
        <taxon>Nematoda</taxon>
        <taxon>Chromadorea</taxon>
        <taxon>Rhabditida</taxon>
        <taxon>Rhabditina</taxon>
        <taxon>Rhabditomorpha</taxon>
        <taxon>Strongyloidea</taxon>
        <taxon>Strongylidae</taxon>
        <taxon>Cylicocyclus</taxon>
    </lineage>
</organism>
<dbReference type="PROSITE" id="PS00028">
    <property type="entry name" value="ZINC_FINGER_C2H2_1"/>
    <property type="match status" value="1"/>
</dbReference>
<accession>A0AA36GJF8</accession>
<feature type="domain" description="C2H2-type" evidence="1">
    <location>
        <begin position="60"/>
        <end position="81"/>
    </location>
</feature>
<name>A0AA36GJF8_CYLNA</name>
<evidence type="ECO:0000313" key="2">
    <source>
        <dbReference type="EMBL" id="CAJ0592116.1"/>
    </source>
</evidence>
<protein>
    <recommendedName>
        <fullName evidence="1">C2H2-type domain-containing protein</fullName>
    </recommendedName>
</protein>
<dbReference type="PANTHER" id="PTHR33936">
    <property type="entry name" value="PROTEIN CBG17840"/>
    <property type="match status" value="1"/>
</dbReference>
<evidence type="ECO:0000259" key="1">
    <source>
        <dbReference type="PROSITE" id="PS00028"/>
    </source>
</evidence>
<proteinExistence type="predicted"/>
<dbReference type="SMART" id="SM00355">
    <property type="entry name" value="ZnF_C2H2"/>
    <property type="match status" value="2"/>
</dbReference>
<dbReference type="InterPro" id="IPR013087">
    <property type="entry name" value="Znf_C2H2_type"/>
</dbReference>
<comment type="caution">
    <text evidence="2">The sequence shown here is derived from an EMBL/GenBank/DDBJ whole genome shotgun (WGS) entry which is preliminary data.</text>
</comment>
<dbReference type="EMBL" id="CATQJL010000001">
    <property type="protein sequence ID" value="CAJ0592116.1"/>
    <property type="molecule type" value="Genomic_DNA"/>
</dbReference>
<reference evidence="2" key="1">
    <citation type="submission" date="2023-07" db="EMBL/GenBank/DDBJ databases">
        <authorList>
            <consortium name="CYATHOMIX"/>
        </authorList>
    </citation>
    <scope>NUCLEOTIDE SEQUENCE</scope>
    <source>
        <strain evidence="2">N/A</strain>
    </source>
</reference>
<gene>
    <name evidence="2" type="ORF">CYNAS_LOCUS4099</name>
</gene>
<dbReference type="PANTHER" id="PTHR33936:SF24">
    <property type="entry name" value="C2H2-TYPE DOMAIN-CONTAINING PROTEIN"/>
    <property type="match status" value="1"/>
</dbReference>
<dbReference type="InterPro" id="IPR018289">
    <property type="entry name" value="MULE_transposase_dom"/>
</dbReference>
<dbReference type="InterPro" id="IPR052797">
    <property type="entry name" value="RegFact_GeneExpr_CellDeath"/>
</dbReference>